<proteinExistence type="inferred from homology"/>
<evidence type="ECO:0000256" key="10">
    <source>
        <dbReference type="ARBA" id="ARBA00044340"/>
    </source>
</evidence>
<comment type="similarity">
    <text evidence="2">Belongs to the CarA family.</text>
</comment>
<evidence type="ECO:0000256" key="9">
    <source>
        <dbReference type="ARBA" id="ARBA00044168"/>
    </source>
</evidence>
<evidence type="ECO:0000256" key="12">
    <source>
        <dbReference type="ARBA" id="ARBA00049285"/>
    </source>
</evidence>
<dbReference type="OrthoDB" id="434at2759"/>
<dbReference type="InterPro" id="IPR050472">
    <property type="entry name" value="Anth_synth/Amidotransfase"/>
</dbReference>
<dbReference type="InterPro" id="IPR036480">
    <property type="entry name" value="CarbP_synth_ssu_N_sf"/>
</dbReference>
<dbReference type="GO" id="GO:0004088">
    <property type="term" value="F:carbamoyl-phosphate synthase (glutamine-hydrolyzing) activity"/>
    <property type="evidence" value="ECO:0007669"/>
    <property type="project" value="UniProtKB-EC"/>
</dbReference>
<protein>
    <recommendedName>
        <fullName evidence="9">Carbamoyl phosphate synthase arginine-specific small chain</fullName>
        <ecNumber evidence="3">6.3.5.5</ecNumber>
    </recommendedName>
    <alternativeName>
        <fullName evidence="10">Arginine-specific carbamoyl phosphate synthetase, glutamine chain</fullName>
    </alternativeName>
</protein>
<dbReference type="SUPFAM" id="SSF52317">
    <property type="entry name" value="Class I glutamine amidotransferase-like"/>
    <property type="match status" value="1"/>
</dbReference>
<evidence type="ECO:0000256" key="1">
    <source>
        <dbReference type="ARBA" id="ARBA00005077"/>
    </source>
</evidence>
<feature type="non-terminal residue" evidence="14">
    <location>
        <position position="1"/>
    </location>
</feature>
<dbReference type="PRINTS" id="PR00096">
    <property type="entry name" value="GATASE"/>
</dbReference>
<evidence type="ECO:0000256" key="6">
    <source>
        <dbReference type="ARBA" id="ARBA00022840"/>
    </source>
</evidence>
<dbReference type="Pfam" id="PF00988">
    <property type="entry name" value="CPSase_sm_chain"/>
    <property type="match status" value="1"/>
</dbReference>
<evidence type="ECO:0000256" key="3">
    <source>
        <dbReference type="ARBA" id="ARBA00012738"/>
    </source>
</evidence>
<dbReference type="CDD" id="cd01744">
    <property type="entry name" value="GATase1_CPSase"/>
    <property type="match status" value="1"/>
</dbReference>
<dbReference type="PANTHER" id="PTHR43418">
    <property type="entry name" value="MULTIFUNCTIONAL TRYPTOPHAN BIOSYNTHESIS PROTEIN-RELATED"/>
    <property type="match status" value="1"/>
</dbReference>
<evidence type="ECO:0000313" key="15">
    <source>
        <dbReference type="Proteomes" id="UP000274922"/>
    </source>
</evidence>
<dbReference type="InterPro" id="IPR035686">
    <property type="entry name" value="CPSase_GATase1"/>
</dbReference>
<feature type="domain" description="Carbamoyl-phosphate synthase small subunit N-terminal" evidence="13">
    <location>
        <begin position="9"/>
        <end position="150"/>
    </location>
</feature>
<evidence type="ECO:0000256" key="4">
    <source>
        <dbReference type="ARBA" id="ARBA00022598"/>
    </source>
</evidence>
<dbReference type="PRINTS" id="PR00097">
    <property type="entry name" value="ANTSNTHASEII"/>
</dbReference>
<comment type="pathway">
    <text evidence="1">Amino-acid biosynthesis; L-arginine biosynthesis; carbamoyl phosphate from bicarbonate: step 1/1.</text>
</comment>
<dbReference type="Pfam" id="PF00117">
    <property type="entry name" value="GATase"/>
    <property type="match status" value="1"/>
</dbReference>
<keyword evidence="4" id="KW-0436">Ligase</keyword>
<dbReference type="PANTHER" id="PTHR43418:SF7">
    <property type="entry name" value="CARBAMOYL-PHOSPHATE SYNTHASE SMALL CHAIN"/>
    <property type="match status" value="1"/>
</dbReference>
<dbReference type="EMBL" id="ML014314">
    <property type="protein sequence ID" value="RKO99149.1"/>
    <property type="molecule type" value="Genomic_DNA"/>
</dbReference>
<keyword evidence="6" id="KW-0067">ATP-binding</keyword>
<evidence type="ECO:0000313" key="14">
    <source>
        <dbReference type="EMBL" id="RKO99149.1"/>
    </source>
</evidence>
<comment type="catalytic activity">
    <reaction evidence="11">
        <text>hydrogencarbonate + L-glutamine + 2 ATP + H2O = carbamoyl phosphate + L-glutamate + 2 ADP + phosphate + 2 H(+)</text>
        <dbReference type="Rhea" id="RHEA:18633"/>
        <dbReference type="ChEBI" id="CHEBI:15377"/>
        <dbReference type="ChEBI" id="CHEBI:15378"/>
        <dbReference type="ChEBI" id="CHEBI:17544"/>
        <dbReference type="ChEBI" id="CHEBI:29985"/>
        <dbReference type="ChEBI" id="CHEBI:30616"/>
        <dbReference type="ChEBI" id="CHEBI:43474"/>
        <dbReference type="ChEBI" id="CHEBI:58228"/>
        <dbReference type="ChEBI" id="CHEBI:58359"/>
        <dbReference type="ChEBI" id="CHEBI:456216"/>
        <dbReference type="EC" id="6.3.5.5"/>
    </reaction>
</comment>
<dbReference type="NCBIfam" id="NF009475">
    <property type="entry name" value="PRK12838.1"/>
    <property type="match status" value="1"/>
</dbReference>
<keyword evidence="5" id="KW-0547">Nucleotide-binding</keyword>
<dbReference type="InterPro" id="IPR029062">
    <property type="entry name" value="Class_I_gatase-like"/>
</dbReference>
<comment type="subunit">
    <text evidence="8">Heterodimer composed of 2 chains; the small (or glutamine) chain promotes the hydrolysis of glutamine to ammonia, which is used by the large (or ammonia) chain to synthesize carbamoyl phosphate.</text>
</comment>
<evidence type="ECO:0000256" key="8">
    <source>
        <dbReference type="ARBA" id="ARBA00044031"/>
    </source>
</evidence>
<dbReference type="Proteomes" id="UP000274922">
    <property type="component" value="Unassembled WGS sequence"/>
</dbReference>
<feature type="non-terminal residue" evidence="14">
    <location>
        <position position="405"/>
    </location>
</feature>
<dbReference type="InterPro" id="IPR002474">
    <property type="entry name" value="CarbamoylP_synth_ssu_N"/>
</dbReference>
<accession>A0A4P9WZX2</accession>
<dbReference type="GO" id="GO:0006207">
    <property type="term" value="P:'de novo' pyrimidine nucleobase biosynthetic process"/>
    <property type="evidence" value="ECO:0007669"/>
    <property type="project" value="InterPro"/>
</dbReference>
<evidence type="ECO:0000256" key="5">
    <source>
        <dbReference type="ARBA" id="ARBA00022741"/>
    </source>
</evidence>
<dbReference type="GO" id="GO:0006541">
    <property type="term" value="P:glutamine metabolic process"/>
    <property type="evidence" value="ECO:0007669"/>
    <property type="project" value="InterPro"/>
</dbReference>
<dbReference type="PRINTS" id="PR00099">
    <property type="entry name" value="CPSGATASE"/>
</dbReference>
<gene>
    <name evidence="14" type="ORF">CXG81DRAFT_7023</name>
</gene>
<comment type="catalytic activity">
    <reaction evidence="12">
        <text>L-glutamine + H2O = L-glutamate + NH4(+)</text>
        <dbReference type="Rhea" id="RHEA:15889"/>
        <dbReference type="ChEBI" id="CHEBI:15377"/>
        <dbReference type="ChEBI" id="CHEBI:28938"/>
        <dbReference type="ChEBI" id="CHEBI:29985"/>
        <dbReference type="ChEBI" id="CHEBI:58359"/>
    </reaction>
</comment>
<dbReference type="SUPFAM" id="SSF52021">
    <property type="entry name" value="Carbamoyl phosphate synthetase, small subunit N-terminal domain"/>
    <property type="match status" value="1"/>
</dbReference>
<dbReference type="InterPro" id="IPR006274">
    <property type="entry name" value="CarbamoylP_synth_ssu"/>
</dbReference>
<dbReference type="SMART" id="SM01097">
    <property type="entry name" value="CPSase_sm_chain"/>
    <property type="match status" value="1"/>
</dbReference>
<dbReference type="PROSITE" id="PS51273">
    <property type="entry name" value="GATASE_TYPE_1"/>
    <property type="match status" value="1"/>
</dbReference>
<evidence type="ECO:0000259" key="13">
    <source>
        <dbReference type="SMART" id="SM01097"/>
    </source>
</evidence>
<dbReference type="HAMAP" id="MF_01209">
    <property type="entry name" value="CPSase_S_chain"/>
    <property type="match status" value="1"/>
</dbReference>
<keyword evidence="15" id="KW-1185">Reference proteome</keyword>
<keyword evidence="7" id="KW-0315">Glutamine amidotransferase</keyword>
<dbReference type="STRING" id="1555241.A0A4P9WZX2"/>
<dbReference type="InterPro" id="IPR017926">
    <property type="entry name" value="GATASE"/>
</dbReference>
<dbReference type="Gene3D" id="3.50.30.20">
    <property type="entry name" value="Carbamoyl-phosphate synthase small subunit, N-terminal domain"/>
    <property type="match status" value="1"/>
</dbReference>
<dbReference type="AlphaFoldDB" id="A0A4P9WZX2"/>
<organism evidence="14 15">
    <name type="scientific">Caulochytrium protostelioides</name>
    <dbReference type="NCBI Taxonomy" id="1555241"/>
    <lineage>
        <taxon>Eukaryota</taxon>
        <taxon>Fungi</taxon>
        <taxon>Fungi incertae sedis</taxon>
        <taxon>Chytridiomycota</taxon>
        <taxon>Chytridiomycota incertae sedis</taxon>
        <taxon>Chytridiomycetes</taxon>
        <taxon>Caulochytriales</taxon>
        <taxon>Caulochytriaceae</taxon>
        <taxon>Caulochytrium</taxon>
    </lineage>
</organism>
<dbReference type="EC" id="6.3.5.5" evidence="3"/>
<dbReference type="NCBIfam" id="TIGR01368">
    <property type="entry name" value="CPSaseIIsmall"/>
    <property type="match status" value="1"/>
</dbReference>
<sequence length="405" mass="42879">PLAQEPEETPAVFRLASGETFAATSFGAPLTQPVAGEVVFTTSLVGYPESMTDPSYRGQILVFTQPLVGNYGVPGAARDASGLLAHFESERVQPQAVIVSDYARKYSHWRAVESLGAWCARHGVPALTGVDTRAVVHLLREGGSTSGCVAPVRSDDVVAAAVEADAAMAVAGDPNARCLTAEVCVTRPVRYRATPGSVAPGTKPLHVAVLDCGAKNNILRCVLDRGCDVTVLPSVAGSDWDAQVISGAIGQVDGLLLSNGPGDPRSNLHAVAALKRVMSVRPTLPIFGICMGHQLMGLAAGADVYKMTYGNRGHNQPVLCLDANGQSGLCYVTSQNHGFALDDASFTGGWMPWFRNANDQSNEGLRHRARPWRSVQFHPEAKGGPEDTDWLFEAFVADVRAYAAS</sequence>
<dbReference type="Gene3D" id="3.40.50.880">
    <property type="match status" value="1"/>
</dbReference>
<reference evidence="15" key="1">
    <citation type="journal article" date="2018" name="Nat. Microbiol.">
        <title>Leveraging single-cell genomics to expand the fungal tree of life.</title>
        <authorList>
            <person name="Ahrendt S.R."/>
            <person name="Quandt C.A."/>
            <person name="Ciobanu D."/>
            <person name="Clum A."/>
            <person name="Salamov A."/>
            <person name="Andreopoulos B."/>
            <person name="Cheng J.F."/>
            <person name="Woyke T."/>
            <person name="Pelin A."/>
            <person name="Henrissat B."/>
            <person name="Reynolds N.K."/>
            <person name="Benny G.L."/>
            <person name="Smith M.E."/>
            <person name="James T.Y."/>
            <person name="Grigoriev I.V."/>
        </authorList>
    </citation>
    <scope>NUCLEOTIDE SEQUENCE [LARGE SCALE GENOMIC DNA]</scope>
    <source>
        <strain evidence="15">ATCC 52028</strain>
    </source>
</reference>
<evidence type="ECO:0000256" key="7">
    <source>
        <dbReference type="ARBA" id="ARBA00022962"/>
    </source>
</evidence>
<name>A0A4P9WZX2_9FUNG</name>
<dbReference type="GO" id="GO:0005524">
    <property type="term" value="F:ATP binding"/>
    <property type="evidence" value="ECO:0007669"/>
    <property type="project" value="UniProtKB-KW"/>
</dbReference>
<evidence type="ECO:0000256" key="11">
    <source>
        <dbReference type="ARBA" id="ARBA00048816"/>
    </source>
</evidence>
<evidence type="ECO:0000256" key="2">
    <source>
        <dbReference type="ARBA" id="ARBA00007800"/>
    </source>
</evidence>